<comment type="similarity">
    <text evidence="2">Belongs to the methyl-accepting chemotaxis (MCP) protein family.</text>
</comment>
<organism evidence="7 8">
    <name type="scientific">Desulfovibrio porci</name>
    <dbReference type="NCBI Taxonomy" id="2605782"/>
    <lineage>
        <taxon>Bacteria</taxon>
        <taxon>Pseudomonadati</taxon>
        <taxon>Thermodesulfobacteriota</taxon>
        <taxon>Desulfovibrionia</taxon>
        <taxon>Desulfovibrionales</taxon>
        <taxon>Desulfovibrionaceae</taxon>
        <taxon>Desulfovibrio</taxon>
    </lineage>
</organism>
<dbReference type="InterPro" id="IPR004089">
    <property type="entry name" value="MCPsignal_dom"/>
</dbReference>
<evidence type="ECO:0000256" key="2">
    <source>
        <dbReference type="ARBA" id="ARBA00029447"/>
    </source>
</evidence>
<dbReference type="AlphaFoldDB" id="A0A6L5XIV8"/>
<dbReference type="GO" id="GO:0006935">
    <property type="term" value="P:chemotaxis"/>
    <property type="evidence" value="ECO:0007669"/>
    <property type="project" value="InterPro"/>
</dbReference>
<dbReference type="SUPFAM" id="SSF58104">
    <property type="entry name" value="Methyl-accepting chemotaxis protein (MCP) signaling domain"/>
    <property type="match status" value="1"/>
</dbReference>
<dbReference type="PROSITE" id="PS50111">
    <property type="entry name" value="CHEMOTAXIS_TRANSDUC_2"/>
    <property type="match status" value="1"/>
</dbReference>
<keyword evidence="8" id="KW-1185">Reference proteome</keyword>
<name>A0A6L5XIV8_9BACT</name>
<dbReference type="EMBL" id="VUMH01000002">
    <property type="protein sequence ID" value="MSS27064.1"/>
    <property type="molecule type" value="Genomic_DNA"/>
</dbReference>
<keyword evidence="4" id="KW-1133">Transmembrane helix</keyword>
<keyword evidence="4" id="KW-0812">Transmembrane</keyword>
<dbReference type="Gene3D" id="1.10.287.950">
    <property type="entry name" value="Methyl-accepting chemotaxis protein"/>
    <property type="match status" value="1"/>
</dbReference>
<reference evidence="7 8" key="1">
    <citation type="submission" date="2019-09" db="EMBL/GenBank/DDBJ databases">
        <title>In-depth cultivation of the pig gut microbiome towards novel bacterial diversity and tailored functional studies.</title>
        <authorList>
            <person name="Wylensek D."/>
            <person name="Hitch T.C.A."/>
            <person name="Clavel T."/>
        </authorList>
    </citation>
    <scope>NUCLEOTIDE SEQUENCE [LARGE SCALE GENOMIC DNA]</scope>
    <source>
        <strain evidence="7 8">PG-178-WT-4</strain>
    </source>
</reference>
<dbReference type="GO" id="GO:0007165">
    <property type="term" value="P:signal transduction"/>
    <property type="evidence" value="ECO:0007669"/>
    <property type="project" value="UniProtKB-KW"/>
</dbReference>
<sequence>MRWKDIRLVYKLGIAFGGIVLLFGLYACYNFNIIENIAGVSDDLDRSSESELTLLKAENAHFIWAGEVAAYILDDTVTKLNVVTDGRQCAFGKWFYSDGRRELEQRLPAVAPILDALEKPHLGLHASVPGIIEAHEQGDAAATQRRYREGIAKNLVLIREGLGKAIKLVDEDLARSNATLDNTLVQSRRVALLMSGGILLVCVLLAVFLTRSIAGPLRALVLYAQEVAGGNLREPRIIQKDEVGQLNAALGVMVGTLKHKIEEAREQTDMAMAKSREAEAALTSAEEAARESAAKNELILEACQRIEDVVSNANRASGELSTGIIQSKQGAEVQARKISETASAMEQMSSVVIEVSRNASSAAELSADARQKAEEGADVVLDVTRSIRSVQEQSRQLKEDMQTLGQHAQAVNRIMGVISDIADQTNLLALNAAIEAARAGESGRGFAVVADEVRKLAEKTMASTTDVDNAVRAIQQSADKNMRQVDETVQTIEQATELTGRSGEALREIVAIVDGAATQVRAIATASEEQAASSREMADAINEVDSVAGQTAQAMNNAARSVADLAAQTRTLHSLVMEMRGRE</sequence>
<dbReference type="Gene3D" id="1.20.120.30">
    <property type="entry name" value="Aspartate receptor, ligand-binding domain"/>
    <property type="match status" value="1"/>
</dbReference>
<feature type="transmembrane region" description="Helical" evidence="4">
    <location>
        <begin position="12"/>
        <end position="32"/>
    </location>
</feature>
<dbReference type="Gene3D" id="6.10.340.10">
    <property type="match status" value="1"/>
</dbReference>
<keyword evidence="1 3" id="KW-0807">Transducer</keyword>
<evidence type="ECO:0000259" key="6">
    <source>
        <dbReference type="PROSITE" id="PS50885"/>
    </source>
</evidence>
<dbReference type="GO" id="GO:0004888">
    <property type="term" value="F:transmembrane signaling receptor activity"/>
    <property type="evidence" value="ECO:0007669"/>
    <property type="project" value="InterPro"/>
</dbReference>
<feature type="domain" description="HAMP" evidence="6">
    <location>
        <begin position="211"/>
        <end position="262"/>
    </location>
</feature>
<dbReference type="PROSITE" id="PS51257">
    <property type="entry name" value="PROKAR_LIPOPROTEIN"/>
    <property type="match status" value="1"/>
</dbReference>
<dbReference type="Proteomes" id="UP000477488">
    <property type="component" value="Unassembled WGS sequence"/>
</dbReference>
<evidence type="ECO:0000313" key="8">
    <source>
        <dbReference type="Proteomes" id="UP000477488"/>
    </source>
</evidence>
<feature type="transmembrane region" description="Helical" evidence="4">
    <location>
        <begin position="190"/>
        <end position="209"/>
    </location>
</feature>
<evidence type="ECO:0000256" key="3">
    <source>
        <dbReference type="PROSITE-ProRule" id="PRU00284"/>
    </source>
</evidence>
<dbReference type="Pfam" id="PF00015">
    <property type="entry name" value="MCPsignal"/>
    <property type="match status" value="1"/>
</dbReference>
<dbReference type="InterPro" id="IPR004090">
    <property type="entry name" value="Chemotax_Me-accpt_rcpt"/>
</dbReference>
<accession>A0A6L5XIV8</accession>
<dbReference type="PROSITE" id="PS50885">
    <property type="entry name" value="HAMP"/>
    <property type="match status" value="1"/>
</dbReference>
<evidence type="ECO:0000256" key="1">
    <source>
        <dbReference type="ARBA" id="ARBA00023224"/>
    </source>
</evidence>
<dbReference type="GO" id="GO:0016020">
    <property type="term" value="C:membrane"/>
    <property type="evidence" value="ECO:0007669"/>
    <property type="project" value="InterPro"/>
</dbReference>
<dbReference type="CDD" id="cd11386">
    <property type="entry name" value="MCP_signal"/>
    <property type="match status" value="1"/>
</dbReference>
<dbReference type="InterPro" id="IPR003660">
    <property type="entry name" value="HAMP_dom"/>
</dbReference>
<keyword evidence="4" id="KW-0472">Membrane</keyword>
<dbReference type="CDD" id="cd06225">
    <property type="entry name" value="HAMP"/>
    <property type="match status" value="1"/>
</dbReference>
<dbReference type="PANTHER" id="PTHR32089:SF112">
    <property type="entry name" value="LYSOZYME-LIKE PROTEIN-RELATED"/>
    <property type="match status" value="1"/>
</dbReference>
<dbReference type="InterPro" id="IPR025991">
    <property type="entry name" value="Chemoreceptor_zinc-bind_dom"/>
</dbReference>
<dbReference type="SMART" id="SM00283">
    <property type="entry name" value="MA"/>
    <property type="match status" value="1"/>
</dbReference>
<dbReference type="SMART" id="SM00304">
    <property type="entry name" value="HAMP"/>
    <property type="match status" value="1"/>
</dbReference>
<evidence type="ECO:0000256" key="4">
    <source>
        <dbReference type="SAM" id="Phobius"/>
    </source>
</evidence>
<gene>
    <name evidence="7" type="ORF">FYJ44_03175</name>
</gene>
<feature type="domain" description="Methyl-accepting transducer" evidence="5">
    <location>
        <begin position="309"/>
        <end position="545"/>
    </location>
</feature>
<evidence type="ECO:0000259" key="5">
    <source>
        <dbReference type="PROSITE" id="PS50111"/>
    </source>
</evidence>
<protein>
    <submittedName>
        <fullName evidence="7">HAMP domain-containing protein</fullName>
    </submittedName>
</protein>
<dbReference type="Pfam" id="PF00672">
    <property type="entry name" value="HAMP"/>
    <property type="match status" value="1"/>
</dbReference>
<dbReference type="PRINTS" id="PR00260">
    <property type="entry name" value="CHEMTRNSDUCR"/>
</dbReference>
<dbReference type="Pfam" id="PF13682">
    <property type="entry name" value="CZB"/>
    <property type="match status" value="1"/>
</dbReference>
<proteinExistence type="inferred from homology"/>
<dbReference type="PANTHER" id="PTHR32089">
    <property type="entry name" value="METHYL-ACCEPTING CHEMOTAXIS PROTEIN MCPB"/>
    <property type="match status" value="1"/>
</dbReference>
<dbReference type="RefSeq" id="WP_154509079.1">
    <property type="nucleotide sequence ID" value="NZ_DBFWWU010000178.1"/>
</dbReference>
<evidence type="ECO:0000313" key="7">
    <source>
        <dbReference type="EMBL" id="MSS27064.1"/>
    </source>
</evidence>
<comment type="caution">
    <text evidence="7">The sequence shown here is derived from an EMBL/GenBank/DDBJ whole genome shotgun (WGS) entry which is preliminary data.</text>
</comment>